<dbReference type="Pfam" id="PF05193">
    <property type="entry name" value="Peptidase_M16_C"/>
    <property type="match status" value="2"/>
</dbReference>
<name>A0ABS7PPH4_9SPHN</name>
<feature type="chain" id="PRO_5047331041" evidence="7">
    <location>
        <begin position="25"/>
        <end position="904"/>
    </location>
</feature>
<reference evidence="10 11" key="1">
    <citation type="submission" date="2021-08" db="EMBL/GenBank/DDBJ databases">
        <authorList>
            <person name="Tuo L."/>
        </authorList>
    </citation>
    <scope>NUCLEOTIDE SEQUENCE [LARGE SCALE GENOMIC DNA]</scope>
    <source>
        <strain evidence="10 11">JCM 31229</strain>
    </source>
</reference>
<keyword evidence="5" id="KW-0482">Metalloprotease</keyword>
<comment type="caution">
    <text evidence="10">The sequence shown here is derived from an EMBL/GenBank/DDBJ whole genome shotgun (WGS) entry which is preliminary data.</text>
</comment>
<keyword evidence="11" id="KW-1185">Reference proteome</keyword>
<feature type="signal peptide" evidence="7">
    <location>
        <begin position="1"/>
        <end position="24"/>
    </location>
</feature>
<dbReference type="RefSeq" id="WP_222990340.1">
    <property type="nucleotide sequence ID" value="NZ_JAINVV010000005.1"/>
</dbReference>
<evidence type="ECO:0000259" key="9">
    <source>
        <dbReference type="Pfam" id="PF05193"/>
    </source>
</evidence>
<comment type="similarity">
    <text evidence="1">Belongs to the peptidase M16 family.</text>
</comment>
<dbReference type="PANTHER" id="PTHR43690">
    <property type="entry name" value="NARDILYSIN"/>
    <property type="match status" value="1"/>
</dbReference>
<sequence>MMKVTVLLMAAFGPILTGSTGAWAAPPAGEQGPAATRSGPDIRRGRLPNGLSYFIERTSGQADKVQVLLNVRVGLMHTMPADTEAAHVLEHVVVENVRDRASKGTLLDRLKPYGGRIYGASTSWEMTSYGLMLPAGDAVALSTGLDILTDWASPLPISDEDVDRELKVVAAESRNGNNAQRWSWTMMHRTWYPDSPAYHAVFPPVGTVTSTHAGVRALHSRYYVPGNMAVIVTGPVDPDAILAELEKSMGRIPAGQAGAQPDLTIPALKGGGYVPITHPDQRTAEINISYKIRRAAHGTEARVKEEALYRLAGALLRDSIGELSARYGAPVPSATVAGASYNYASYIKAAAVDVWAVTAQVRPGKIGAAFTDLFRFISSVRRVGFSSAEIEQARAMALPEIRSDPATDAASKWQAYFQYGDFGATPLQLRTAIDAMTVAEVNAGLRKILDPAQRDIFVIHPEQDRGAVPSRSSLARLIAAADRAPPIALAPPAPKVPTFAPIPPEAIAPVAAVPETNGYLRWRLPRSGATLLFRKTDADALIVMGRPGGASRLPAALADAALIAGDVVVESGFAGLDGFEARRFLDTARIAILPIFRYNREGLRASGPVEQWPLLVRVTRAQIMQPQCRPEAFDDYLSMIERVRHEAHSSALSRISLDSAVAAATGRRLAPQLESRPDFRATCDAYAAMLSDTSDMTIVVEGKLDSETVYRSFASTLDIPARGKPGQLERHALPDSIASRTVVNDGLDSATVILVLQHGKRVTSADASGLVIKEIMKRRLTDRLRRVEKGVYSVIADYSIGTSPDSAAFGVEFKCAPGDVERLIGAVKDELRRVREEGVSADELAYSRRFLAEQPVSADSTVENWIAWGTVSRHPLPDDQQVQLWIRGFFDPAKLAEFVQLPVR</sequence>
<evidence type="ECO:0000313" key="11">
    <source>
        <dbReference type="Proteomes" id="UP000706039"/>
    </source>
</evidence>
<dbReference type="Proteomes" id="UP000706039">
    <property type="component" value="Unassembled WGS sequence"/>
</dbReference>
<dbReference type="EMBL" id="JAINVV010000005">
    <property type="protein sequence ID" value="MBY8823222.1"/>
    <property type="molecule type" value="Genomic_DNA"/>
</dbReference>
<dbReference type="InterPro" id="IPR007863">
    <property type="entry name" value="Peptidase_M16_C"/>
</dbReference>
<keyword evidence="4" id="KW-0862">Zinc</keyword>
<organism evidence="10 11">
    <name type="scientific">Sphingomonas colocasiae</name>
    <dbReference type="NCBI Taxonomy" id="1848973"/>
    <lineage>
        <taxon>Bacteria</taxon>
        <taxon>Pseudomonadati</taxon>
        <taxon>Pseudomonadota</taxon>
        <taxon>Alphaproteobacteria</taxon>
        <taxon>Sphingomonadales</taxon>
        <taxon>Sphingomonadaceae</taxon>
        <taxon>Sphingomonas</taxon>
    </lineage>
</organism>
<evidence type="ECO:0000256" key="1">
    <source>
        <dbReference type="ARBA" id="ARBA00007261"/>
    </source>
</evidence>
<dbReference type="Pfam" id="PF00675">
    <property type="entry name" value="Peptidase_M16"/>
    <property type="match status" value="1"/>
</dbReference>
<evidence type="ECO:0000256" key="5">
    <source>
        <dbReference type="ARBA" id="ARBA00023049"/>
    </source>
</evidence>
<evidence type="ECO:0000256" key="4">
    <source>
        <dbReference type="ARBA" id="ARBA00022833"/>
    </source>
</evidence>
<gene>
    <name evidence="10" type="ORF">K7G82_13030</name>
</gene>
<dbReference type="InterPro" id="IPR011765">
    <property type="entry name" value="Pept_M16_N"/>
</dbReference>
<evidence type="ECO:0000256" key="2">
    <source>
        <dbReference type="ARBA" id="ARBA00022670"/>
    </source>
</evidence>
<evidence type="ECO:0000313" key="10">
    <source>
        <dbReference type="EMBL" id="MBY8823222.1"/>
    </source>
</evidence>
<evidence type="ECO:0000259" key="8">
    <source>
        <dbReference type="Pfam" id="PF00675"/>
    </source>
</evidence>
<keyword evidence="3" id="KW-0378">Hydrolase</keyword>
<feature type="region of interest" description="Disordered" evidence="6">
    <location>
        <begin position="23"/>
        <end position="42"/>
    </location>
</feature>
<dbReference type="InterPro" id="IPR011249">
    <property type="entry name" value="Metalloenz_LuxS/M16"/>
</dbReference>
<feature type="domain" description="Peptidase M16 C-terminal" evidence="9">
    <location>
        <begin position="215"/>
        <end position="395"/>
    </location>
</feature>
<dbReference type="SUPFAM" id="SSF63411">
    <property type="entry name" value="LuxS/MPP-like metallohydrolase"/>
    <property type="match status" value="3"/>
</dbReference>
<accession>A0ABS7PPH4</accession>
<feature type="compositionally biased region" description="Low complexity" evidence="6">
    <location>
        <begin position="23"/>
        <end position="35"/>
    </location>
</feature>
<feature type="domain" description="Peptidase M16 N-terminal" evidence="8">
    <location>
        <begin position="60"/>
        <end position="188"/>
    </location>
</feature>
<dbReference type="Gene3D" id="3.30.830.10">
    <property type="entry name" value="Metalloenzyme, LuxS/M16 peptidase-like"/>
    <property type="match status" value="3"/>
</dbReference>
<dbReference type="PANTHER" id="PTHR43690:SF17">
    <property type="entry name" value="PROTEIN YHJJ"/>
    <property type="match status" value="1"/>
</dbReference>
<dbReference type="InterPro" id="IPR050626">
    <property type="entry name" value="Peptidase_M16"/>
</dbReference>
<evidence type="ECO:0000256" key="3">
    <source>
        <dbReference type="ARBA" id="ARBA00022801"/>
    </source>
</evidence>
<keyword evidence="7" id="KW-0732">Signal</keyword>
<evidence type="ECO:0000256" key="6">
    <source>
        <dbReference type="SAM" id="MobiDB-lite"/>
    </source>
</evidence>
<proteinExistence type="inferred from homology"/>
<evidence type="ECO:0000256" key="7">
    <source>
        <dbReference type="SAM" id="SignalP"/>
    </source>
</evidence>
<feature type="domain" description="Peptidase M16 C-terminal" evidence="9">
    <location>
        <begin position="690"/>
        <end position="849"/>
    </location>
</feature>
<keyword evidence="2" id="KW-0645">Protease</keyword>
<protein>
    <submittedName>
        <fullName evidence="10">Insulinase family protein</fullName>
    </submittedName>
</protein>